<sequence length="1443" mass="164720">MQIDEQYKHRSNYAFRSLKPVCDRLVHSPSVENMNNWMATVSDIDDIALCKLWTYAIFPIQFHLCRHNTQNPALHSSSLCTMLLCLKKAFTKTSVDSVDQFIQFNKLLAEILIENAEAVTLKNLPEDVQYAVIDCLCALHECLTNNVVREIYNCAQKFHLLHAQTVYICTQIARNESYVNLRIISLKCILAIIRIQGHDTPTEIDSKTKTNIVETVASMFPGLVSMYFHIVSSSAILHRDLYMLSARVFGAIVALVFEASEAESNEEIVLSKFKSMVLSKKSNNSSINRVQSDEWYKNAAEKLVLPAKCLISLCNNSQWKVRLEVADVAKLMLSKCDDCYLMPVLSTLFEVLIILSQDTMERVSTFARKSLSTLLEENTMRREKFFESFKERLFHLLTSIASALNSINENVLLSQLNLLNGYLIVLNSQKIFKSSVHLENLFVTLTKVVRFDSSTVSAISRNEAADFISSDLNNSCSSKICWRNTKYLSRETESVVKSICRSIGENVDFEGLTLYLLDALENQPNNRKEIIYLINNAILIGESQQCSSDRAHLFKCIFNTYIDSTFWSIPINLNCEEDYSVSSALIHNNIIQICLLVEGIGNIALCLKNQFRPLLLHCLYKVVEKAGCNNEVISSTAVRSLKRIAVACGYQGVTELIADNVDYLTNTIAWKLRDLKRNIVVFDVFCVIISFSQENSLSTLLDVMETLLEGNNLLQDAYCEGFLRVFKVFTVKLRSWFSPIFKDDKCSINESNEKYFQFLLGLNDLVERLKNTKDRLSLGTVKKDSDIDLNEIFKKHKIECTDLDDTDEEQPVDNDPDVANYAPDEEEKKVDPHIEFIISVGNKILHALPNIDTSRKALILDILADILLILSDKEDQLLPLVHNIWSPLTNRLKYDSSDPLIMKRCFQLLCIMAVTCGDFIRSRTLKDILPIITGFLSSSAENSKLKDTNSVYRTSQSYKFQLMLLSELGALAVHINLQEKELHSILVAASPYLSSKQPLPLQDACVELFSTIKSHNEDIVWIYLMSIAPPETVLLWEHSDQFDEIENADGNNNVLLNLYSDYDLETSTDVILETIGQSCESFALDYIPYGLYHVELPPHQINRGYENVWLIPGHDQKIHTYRNYYSERCHREINTNEFFPELDDTPSIVLTMQFLYYNEYHKRVTCLGCENGHVRCSIVDCDNNSVLKNLYVEYENPVSNVQLFTLSLPKISLEQFLKTEDPALLDENPEINLLVVNSLYHSEVFMNITNCDLNKRHCLFENLLDDVCLCSTVADIDFDGKKEIIIGSYSEELILFKYMDDETWKCVDRKTVPNPVHSLYYEDMTDDGISELIIVTSKGLHVYQLSHFSSSCLIFRPDVPIFVQISQFSSRCPNFLPDVPIFFQMSQFSSSCPNFLPDVSIFVQMSQFLSSCLIFRLVVSFFVQMSQFPSSCPNFRPDVSIFV</sequence>
<protein>
    <submittedName>
        <fullName evidence="4">Uncharacterized protein</fullName>
    </submittedName>
</protein>
<accession>A0AAN9TTA1</accession>
<dbReference type="Pfam" id="PF21547">
    <property type="entry name" value="TTI1"/>
    <property type="match status" value="1"/>
</dbReference>
<dbReference type="PANTHER" id="PTHR18460">
    <property type="entry name" value="TEL2 INTERACTING PROTEIN 1 TTI1 FAMILY MEMBER"/>
    <property type="match status" value="1"/>
</dbReference>
<dbReference type="InterPro" id="IPR052587">
    <property type="entry name" value="TELO2-interacting_protein_1"/>
</dbReference>
<dbReference type="Pfam" id="PF24173">
    <property type="entry name" value="TPR_TTI1_N"/>
    <property type="match status" value="1"/>
</dbReference>
<dbReference type="InterPro" id="IPR057567">
    <property type="entry name" value="TPR_TTI1_C"/>
</dbReference>
<dbReference type="InterPro" id="IPR016024">
    <property type="entry name" value="ARM-type_fold"/>
</dbReference>
<dbReference type="InterPro" id="IPR057566">
    <property type="entry name" value="TPR_TTI1_N"/>
</dbReference>
<dbReference type="Proteomes" id="UP001367676">
    <property type="component" value="Unassembled WGS sequence"/>
</dbReference>
<dbReference type="Pfam" id="PF24181">
    <property type="entry name" value="TPR_TTI1_C"/>
    <property type="match status" value="1"/>
</dbReference>
<dbReference type="GO" id="GO:0005737">
    <property type="term" value="C:cytoplasm"/>
    <property type="evidence" value="ECO:0007669"/>
    <property type="project" value="TreeGrafter"/>
</dbReference>
<keyword evidence="5" id="KW-1185">Reference proteome</keyword>
<evidence type="ECO:0000259" key="2">
    <source>
        <dbReference type="Pfam" id="PF24173"/>
    </source>
</evidence>
<dbReference type="Pfam" id="PF24176">
    <property type="entry name" value="TPR_TTI1_2nd"/>
    <property type="match status" value="1"/>
</dbReference>
<evidence type="ECO:0000259" key="3">
    <source>
        <dbReference type="Pfam" id="PF24181"/>
    </source>
</evidence>
<organism evidence="4 5">
    <name type="scientific">Parthenolecanium corni</name>
    <dbReference type="NCBI Taxonomy" id="536013"/>
    <lineage>
        <taxon>Eukaryota</taxon>
        <taxon>Metazoa</taxon>
        <taxon>Ecdysozoa</taxon>
        <taxon>Arthropoda</taxon>
        <taxon>Hexapoda</taxon>
        <taxon>Insecta</taxon>
        <taxon>Pterygota</taxon>
        <taxon>Neoptera</taxon>
        <taxon>Paraneoptera</taxon>
        <taxon>Hemiptera</taxon>
        <taxon>Sternorrhyncha</taxon>
        <taxon>Coccoidea</taxon>
        <taxon>Coccidae</taxon>
        <taxon>Parthenolecanium</taxon>
    </lineage>
</organism>
<evidence type="ECO:0000256" key="1">
    <source>
        <dbReference type="SAM" id="MobiDB-lite"/>
    </source>
</evidence>
<gene>
    <name evidence="4" type="ORF">V9T40_003747</name>
</gene>
<feature type="compositionally biased region" description="Acidic residues" evidence="1">
    <location>
        <begin position="804"/>
        <end position="816"/>
    </location>
</feature>
<dbReference type="SUPFAM" id="SSF69318">
    <property type="entry name" value="Integrin alpha N-terminal domain"/>
    <property type="match status" value="1"/>
</dbReference>
<name>A0AAN9TTA1_9HEMI</name>
<evidence type="ECO:0000313" key="5">
    <source>
        <dbReference type="Proteomes" id="UP001367676"/>
    </source>
</evidence>
<feature type="domain" description="TTI1 C-terminal TPR" evidence="3">
    <location>
        <begin position="782"/>
        <end position="1021"/>
    </location>
</feature>
<evidence type="ECO:0000313" key="4">
    <source>
        <dbReference type="EMBL" id="KAK7603748.1"/>
    </source>
</evidence>
<feature type="region of interest" description="Disordered" evidence="1">
    <location>
        <begin position="804"/>
        <end position="826"/>
    </location>
</feature>
<dbReference type="InterPro" id="IPR049362">
    <property type="entry name" value="TTI1_rpt"/>
</dbReference>
<dbReference type="SUPFAM" id="SSF48371">
    <property type="entry name" value="ARM repeat"/>
    <property type="match status" value="1"/>
</dbReference>
<feature type="domain" description="TTI1 N-terminal TPR" evidence="2">
    <location>
        <begin position="15"/>
        <end position="358"/>
    </location>
</feature>
<dbReference type="InterPro" id="IPR028994">
    <property type="entry name" value="Integrin_alpha_N"/>
</dbReference>
<proteinExistence type="predicted"/>
<comment type="caution">
    <text evidence="4">The sequence shown here is derived from an EMBL/GenBank/DDBJ whole genome shotgun (WGS) entry which is preliminary data.</text>
</comment>
<dbReference type="EMBL" id="JBBCAQ010000006">
    <property type="protein sequence ID" value="KAK7603748.1"/>
    <property type="molecule type" value="Genomic_DNA"/>
</dbReference>
<dbReference type="PANTHER" id="PTHR18460:SF3">
    <property type="entry name" value="TELO2-INTERACTING PROTEIN 1 HOMOLOG"/>
    <property type="match status" value="1"/>
</dbReference>
<reference evidence="4 5" key="1">
    <citation type="submission" date="2024-03" db="EMBL/GenBank/DDBJ databases">
        <title>Adaptation during the transition from Ophiocordyceps entomopathogen to insect associate is accompanied by gene loss and intensified selection.</title>
        <authorList>
            <person name="Ward C.M."/>
            <person name="Onetto C.A."/>
            <person name="Borneman A.R."/>
        </authorList>
    </citation>
    <scope>NUCLEOTIDE SEQUENCE [LARGE SCALE GENOMIC DNA]</scope>
    <source>
        <strain evidence="4">AWRI1</strain>
        <tissue evidence="4">Single Adult Female</tissue>
    </source>
</reference>